<reference evidence="1" key="1">
    <citation type="journal article" date="2013" name="Nature">
        <title>Draft genome of the wheat A-genome progenitor Triticum urartu.</title>
        <authorList>
            <person name="Ling H.Q."/>
            <person name="Zhao S."/>
            <person name="Liu D."/>
            <person name="Wang J."/>
            <person name="Sun H."/>
            <person name="Zhang C."/>
            <person name="Fan H."/>
            <person name="Li D."/>
            <person name="Dong L."/>
            <person name="Tao Y."/>
            <person name="Gao C."/>
            <person name="Wu H."/>
            <person name="Li Y."/>
            <person name="Cui Y."/>
            <person name="Guo X."/>
            <person name="Zheng S."/>
            <person name="Wang B."/>
            <person name="Yu K."/>
            <person name="Liang Q."/>
            <person name="Yang W."/>
            <person name="Lou X."/>
            <person name="Chen J."/>
            <person name="Feng M."/>
            <person name="Jian J."/>
            <person name="Zhang X."/>
            <person name="Luo G."/>
            <person name="Jiang Y."/>
            <person name="Liu J."/>
            <person name="Wang Z."/>
            <person name="Sha Y."/>
            <person name="Zhang B."/>
            <person name="Wu H."/>
            <person name="Tang D."/>
            <person name="Shen Q."/>
            <person name="Xue P."/>
            <person name="Zou S."/>
            <person name="Wang X."/>
            <person name="Liu X."/>
            <person name="Wang F."/>
            <person name="Yang Y."/>
            <person name="An X."/>
            <person name="Dong Z."/>
            <person name="Zhang K."/>
            <person name="Zhang X."/>
            <person name="Luo M.C."/>
            <person name="Dvorak J."/>
            <person name="Tong Y."/>
            <person name="Wang J."/>
            <person name="Yang H."/>
            <person name="Li Z."/>
            <person name="Wang D."/>
            <person name="Zhang A."/>
            <person name="Wang J."/>
        </authorList>
    </citation>
    <scope>NUCLEOTIDE SEQUENCE</scope>
</reference>
<gene>
    <name evidence="1" type="ORF">TRIUR3_26133</name>
</gene>
<proteinExistence type="predicted"/>
<name>M7ZV22_TRIUA</name>
<sequence length="55" mass="6031">MAYVAATEDEEDRPCRRNVGRQWRKSSACVAEEDDEDCITRGGGCSDGHGDDIVV</sequence>
<evidence type="ECO:0000313" key="1">
    <source>
        <dbReference type="EMBL" id="EMS67008.1"/>
    </source>
</evidence>
<dbReference type="AlphaFoldDB" id="M7ZV22"/>
<accession>M7ZV22</accession>
<dbReference type="EMBL" id="KD024792">
    <property type="protein sequence ID" value="EMS67008.1"/>
    <property type="molecule type" value="Genomic_DNA"/>
</dbReference>
<protein>
    <submittedName>
        <fullName evidence="1">Uncharacterized protein</fullName>
    </submittedName>
</protein>
<organism evidence="1">
    <name type="scientific">Triticum urartu</name>
    <name type="common">Red wild einkorn</name>
    <name type="synonym">Crithodium urartu</name>
    <dbReference type="NCBI Taxonomy" id="4572"/>
    <lineage>
        <taxon>Eukaryota</taxon>
        <taxon>Viridiplantae</taxon>
        <taxon>Streptophyta</taxon>
        <taxon>Embryophyta</taxon>
        <taxon>Tracheophyta</taxon>
        <taxon>Spermatophyta</taxon>
        <taxon>Magnoliopsida</taxon>
        <taxon>Liliopsida</taxon>
        <taxon>Poales</taxon>
        <taxon>Poaceae</taxon>
        <taxon>BOP clade</taxon>
        <taxon>Pooideae</taxon>
        <taxon>Triticodae</taxon>
        <taxon>Triticeae</taxon>
        <taxon>Triticinae</taxon>
        <taxon>Triticum</taxon>
    </lineage>
</organism>